<dbReference type="InterPro" id="IPR007197">
    <property type="entry name" value="rSAM"/>
</dbReference>
<dbReference type="PROSITE" id="PS51918">
    <property type="entry name" value="RADICAL_SAM"/>
    <property type="match status" value="1"/>
</dbReference>
<feature type="binding site" evidence="16">
    <location>
        <position position="208"/>
    </location>
    <ligand>
        <name>S-adenosyl-L-methionine</name>
        <dbReference type="ChEBI" id="CHEBI:59789"/>
        <label>2</label>
    </ligand>
</feature>
<dbReference type="AlphaFoldDB" id="A0A192A119"/>
<keyword evidence="12 15" id="KW-0627">Porphyrin biosynthesis</keyword>
<evidence type="ECO:0000256" key="1">
    <source>
        <dbReference type="ARBA" id="ARBA00004496"/>
    </source>
</evidence>
<evidence type="ECO:0000256" key="4">
    <source>
        <dbReference type="ARBA" id="ARBA00011245"/>
    </source>
</evidence>
<feature type="binding site" evidence="16">
    <location>
        <begin position="91"/>
        <end position="93"/>
    </location>
    <ligand>
        <name>S-adenosyl-L-methionine</name>
        <dbReference type="ChEBI" id="CHEBI:59789"/>
        <label>2</label>
    </ligand>
</feature>
<evidence type="ECO:0000256" key="5">
    <source>
        <dbReference type="ARBA" id="ARBA00022485"/>
    </source>
</evidence>
<evidence type="ECO:0000256" key="9">
    <source>
        <dbReference type="ARBA" id="ARBA00023002"/>
    </source>
</evidence>
<feature type="binding site" evidence="16">
    <location>
        <position position="196"/>
    </location>
    <ligand>
        <name>S-adenosyl-L-methionine</name>
        <dbReference type="ChEBI" id="CHEBI:59789"/>
        <label>2</label>
    </ligand>
</feature>
<keyword evidence="10 15" id="KW-0408">Iron</keyword>
<dbReference type="InterPro" id="IPR010723">
    <property type="entry name" value="HemN_C"/>
</dbReference>
<feature type="binding site" evidence="16">
    <location>
        <position position="233"/>
    </location>
    <ligand>
        <name>S-adenosyl-L-methionine</name>
        <dbReference type="ChEBI" id="CHEBI:59789"/>
        <label>2</label>
    </ligand>
</feature>
<dbReference type="SFLD" id="SFLDS00029">
    <property type="entry name" value="Radical_SAM"/>
    <property type="match status" value="1"/>
</dbReference>
<feature type="binding site" evidence="16">
    <location>
        <position position="353"/>
    </location>
    <ligand>
        <name>S-adenosyl-L-methionine</name>
        <dbReference type="ChEBI" id="CHEBI:59789"/>
        <label>1</label>
    </ligand>
</feature>
<dbReference type="GO" id="GO:0051539">
    <property type="term" value="F:4 iron, 4 sulfur cluster binding"/>
    <property type="evidence" value="ECO:0007669"/>
    <property type="project" value="UniProtKB-KW"/>
</dbReference>
<dbReference type="GO" id="GO:0004109">
    <property type="term" value="F:coproporphyrinogen oxidase activity"/>
    <property type="evidence" value="ECO:0007669"/>
    <property type="project" value="InterPro"/>
</dbReference>
<organism evidence="18 19">
    <name type="scientific">Ralstonia insidiosa</name>
    <dbReference type="NCBI Taxonomy" id="190721"/>
    <lineage>
        <taxon>Bacteria</taxon>
        <taxon>Pseudomonadati</taxon>
        <taxon>Pseudomonadota</taxon>
        <taxon>Betaproteobacteria</taxon>
        <taxon>Burkholderiales</taxon>
        <taxon>Burkholderiaceae</taxon>
        <taxon>Ralstonia</taxon>
    </lineage>
</organism>
<dbReference type="InterPro" id="IPR004558">
    <property type="entry name" value="Coprogen_oxidase_HemN"/>
</dbReference>
<dbReference type="SUPFAM" id="SSF102114">
    <property type="entry name" value="Radical SAM enzymes"/>
    <property type="match status" value="1"/>
</dbReference>
<evidence type="ECO:0000256" key="12">
    <source>
        <dbReference type="ARBA" id="ARBA00023244"/>
    </source>
</evidence>
<evidence type="ECO:0000256" key="8">
    <source>
        <dbReference type="ARBA" id="ARBA00022723"/>
    </source>
</evidence>
<dbReference type="Pfam" id="PF04055">
    <property type="entry name" value="Radical_SAM"/>
    <property type="match status" value="1"/>
</dbReference>
<feature type="binding site" evidence="16">
    <location>
        <begin position="137"/>
        <end position="138"/>
    </location>
    <ligand>
        <name>S-adenosyl-L-methionine</name>
        <dbReference type="ChEBI" id="CHEBI:59789"/>
        <label>2</label>
    </ligand>
</feature>
<evidence type="ECO:0000256" key="16">
    <source>
        <dbReference type="PIRSR" id="PIRSR000167-1"/>
    </source>
</evidence>
<evidence type="ECO:0000256" key="14">
    <source>
        <dbReference type="ARBA" id="ARBA00048321"/>
    </source>
</evidence>
<keyword evidence="11 15" id="KW-0411">Iron-sulfur</keyword>
<dbReference type="EMBL" id="CP016022">
    <property type="protein sequence ID" value="ANJ74033.1"/>
    <property type="molecule type" value="Genomic_DNA"/>
</dbReference>
<feature type="binding site" evidence="16">
    <location>
        <position position="267"/>
    </location>
    <ligand>
        <name>S-adenosyl-L-methionine</name>
        <dbReference type="ChEBI" id="CHEBI:59789"/>
        <label>2</label>
    </ligand>
</feature>
<sequence length="494" mass="55093">MFPFAQPAAEDAAANDAAFRWSAPQVRALAQRFDTHGPRYTSYPTADRFHNGFSNAAYLDALHRRAAIAPALHAPLSLYMHLPFCANLCYYCGCNKVITKDHSRSARYIRALAQEMALVAGHVGPLRRVTQLHWGGGTPTFLTHGEMRAVMAATRTHFDLMPDAEISVELDPRHADDATLEVLAELGFNRASLGIQDFDPEVQRAVHRIQSVEDTRRVVDSARRLGFESISFDLIYGLPHQRTETFNATLDRVLEMAPDRLSVYSYAHLPHLFKPQRRIDLLALPTADEKLDLLAMTVERLVDAGYVYIGMDHFARPDDALAIAQREGRLQRNFQGYSTHADCDLLAFGVSAISRVGDVYAQNEKDLDAYYARIDANELPVLRGLSLTPDDHVRRALIGELMCGFELDMRAFGAAHGLDFKRTFADELEALAPLEEAGLVKVGDELILITPQGRLLVRRIAMVFDAHLRTVGTERAVEAQGKPVAFVPRYSKVV</sequence>
<keyword evidence="7 15" id="KW-0949">S-adenosyl-L-methionine</keyword>
<dbReference type="Gene3D" id="1.10.10.920">
    <property type="match status" value="1"/>
</dbReference>
<evidence type="ECO:0000256" key="7">
    <source>
        <dbReference type="ARBA" id="ARBA00022691"/>
    </source>
</evidence>
<gene>
    <name evidence="18" type="ORF">A9Y76_16950</name>
</gene>
<keyword evidence="5 15" id="KW-0004">4Fe-4S</keyword>
<dbReference type="CDD" id="cd01335">
    <property type="entry name" value="Radical_SAM"/>
    <property type="match status" value="1"/>
</dbReference>
<evidence type="ECO:0000256" key="11">
    <source>
        <dbReference type="ARBA" id="ARBA00023014"/>
    </source>
</evidence>
<comment type="similarity">
    <text evidence="3 15">Belongs to the anaerobic coproporphyrinogen-III oxidase family.</text>
</comment>
<dbReference type="SMART" id="SM00729">
    <property type="entry name" value="Elp3"/>
    <property type="match status" value="1"/>
</dbReference>
<dbReference type="EC" id="1.3.98.3" evidence="15"/>
<dbReference type="OrthoDB" id="9808022at2"/>
<keyword evidence="19" id="KW-1185">Reference proteome</keyword>
<dbReference type="SFLD" id="SFLDG01082">
    <property type="entry name" value="B12-binding_domain_containing"/>
    <property type="match status" value="1"/>
</dbReference>
<evidence type="ECO:0000256" key="3">
    <source>
        <dbReference type="ARBA" id="ARBA00005493"/>
    </source>
</evidence>
<dbReference type="PIRSF" id="PIRSF000167">
    <property type="entry name" value="HemN"/>
    <property type="match status" value="1"/>
</dbReference>
<dbReference type="FunFam" id="3.80.30.20:FF:000012">
    <property type="entry name" value="Coproporphyrinogen-III oxidase"/>
    <property type="match status" value="1"/>
</dbReference>
<evidence type="ECO:0000256" key="6">
    <source>
        <dbReference type="ARBA" id="ARBA00022490"/>
    </source>
</evidence>
<dbReference type="PANTHER" id="PTHR13932">
    <property type="entry name" value="COPROPORPHYRINIGEN III OXIDASE"/>
    <property type="match status" value="1"/>
</dbReference>
<comment type="subunit">
    <text evidence="4">Monomer.</text>
</comment>
<dbReference type="UniPathway" id="UPA00251">
    <property type="reaction ID" value="UER00323"/>
</dbReference>
<comment type="function">
    <text evidence="13">Involved in the heme biosynthesis. Catalyzes the anaerobic oxidative decarboxylation of propionate groups of rings A and B of coproporphyrinogen III to yield the vinyl groups in protoporphyrinogen IX.</text>
</comment>
<feature type="binding site" evidence="16">
    <location>
        <position position="169"/>
    </location>
    <ligand>
        <name>S-adenosyl-L-methionine</name>
        <dbReference type="ChEBI" id="CHEBI:59789"/>
        <label>1</label>
    </ligand>
</feature>
<accession>A0A192A119</accession>
<evidence type="ECO:0000256" key="2">
    <source>
        <dbReference type="ARBA" id="ARBA00004785"/>
    </source>
</evidence>
<dbReference type="InterPro" id="IPR023404">
    <property type="entry name" value="rSAM_horseshoe"/>
</dbReference>
<feature type="binding site" evidence="17">
    <location>
        <position position="92"/>
    </location>
    <ligand>
        <name>[4Fe-4S] cluster</name>
        <dbReference type="ChEBI" id="CHEBI:49883"/>
        <note>4Fe-4S-S-AdoMet</note>
    </ligand>
</feature>
<dbReference type="InterPro" id="IPR006638">
    <property type="entry name" value="Elp3/MiaA/NifB-like_rSAM"/>
</dbReference>
<dbReference type="SFLD" id="SFLDG01065">
    <property type="entry name" value="anaerobic_coproporphyrinogen-I"/>
    <property type="match status" value="1"/>
</dbReference>
<dbReference type="PANTHER" id="PTHR13932:SF6">
    <property type="entry name" value="OXYGEN-INDEPENDENT COPROPORPHYRINOGEN III OXIDASE"/>
    <property type="match status" value="1"/>
</dbReference>
<evidence type="ECO:0000256" key="15">
    <source>
        <dbReference type="PIRNR" id="PIRNR000167"/>
    </source>
</evidence>
<reference evidence="19" key="1">
    <citation type="submission" date="2016-06" db="EMBL/GenBank/DDBJ databases">
        <authorList>
            <person name="Xu Y."/>
            <person name="Nagy A."/>
            <person name="Yan X."/>
            <person name="Kim S.W."/>
            <person name="Haley B."/>
            <person name="Liu N.T."/>
            <person name="Nou X."/>
        </authorList>
    </citation>
    <scope>NUCLEOTIDE SEQUENCE [LARGE SCALE GENOMIC DNA]</scope>
    <source>
        <strain evidence="19">ATCC 49129</strain>
    </source>
</reference>
<dbReference type="RefSeq" id="WP_064805672.1">
    <property type="nucleotide sequence ID" value="NZ_CP016022.1"/>
</dbReference>
<dbReference type="STRING" id="190721.ACS15_3581"/>
<protein>
    <recommendedName>
        <fullName evidence="15">Coproporphyrinogen-III oxidase</fullName>
        <ecNumber evidence="15">1.3.98.3</ecNumber>
    </recommendedName>
</protein>
<feature type="binding site" evidence="16">
    <location>
        <position position="79"/>
    </location>
    <ligand>
        <name>S-adenosyl-L-methionine</name>
        <dbReference type="ChEBI" id="CHEBI:59789"/>
        <label>1</label>
    </ligand>
</feature>
<keyword evidence="6 15" id="KW-0963">Cytoplasm</keyword>
<dbReference type="GO" id="GO:0005737">
    <property type="term" value="C:cytoplasm"/>
    <property type="evidence" value="ECO:0007669"/>
    <property type="project" value="UniProtKB-SubCell"/>
</dbReference>
<keyword evidence="9 15" id="KW-0560">Oxidoreductase</keyword>
<dbReference type="GO" id="GO:0046872">
    <property type="term" value="F:metal ion binding"/>
    <property type="evidence" value="ECO:0007669"/>
    <property type="project" value="UniProtKB-KW"/>
</dbReference>
<dbReference type="Pfam" id="PF06969">
    <property type="entry name" value="HemN_C"/>
    <property type="match status" value="1"/>
</dbReference>
<dbReference type="GeneID" id="61527714"/>
<feature type="binding site" evidence="17">
    <location>
        <position position="85"/>
    </location>
    <ligand>
        <name>[4Fe-4S] cluster</name>
        <dbReference type="ChEBI" id="CHEBI:49883"/>
        <note>4Fe-4S-S-AdoMet</note>
    </ligand>
</feature>
<comment type="pathway">
    <text evidence="2 15">Porphyrin-containing compound metabolism; protoporphyrin-IX biosynthesis; protoporphyrinogen-IX from coproporphyrinogen-III (AdoMet route): step 1/1.</text>
</comment>
<dbReference type="Gene3D" id="3.80.30.20">
    <property type="entry name" value="tm_1862 like domain"/>
    <property type="match status" value="1"/>
</dbReference>
<name>A0A192A119_9RALS</name>
<feature type="binding site" evidence="17">
    <location>
        <position position="89"/>
    </location>
    <ligand>
        <name>[4Fe-4S] cluster</name>
        <dbReference type="ChEBI" id="CHEBI:49883"/>
        <note>4Fe-4S-S-AdoMet</note>
    </ligand>
</feature>
<dbReference type="FunFam" id="1.10.10.920:FF:000001">
    <property type="entry name" value="Coproporphyrinogen-III oxidase"/>
    <property type="match status" value="1"/>
</dbReference>
<dbReference type="InterPro" id="IPR034505">
    <property type="entry name" value="Coproporphyrinogen-III_oxidase"/>
</dbReference>
<evidence type="ECO:0000256" key="10">
    <source>
        <dbReference type="ARBA" id="ARBA00023004"/>
    </source>
</evidence>
<dbReference type="GO" id="GO:0051989">
    <property type="term" value="F:coproporphyrinogen dehydrogenase activity"/>
    <property type="evidence" value="ECO:0007669"/>
    <property type="project" value="UniProtKB-EC"/>
</dbReference>
<feature type="binding site" evidence="16">
    <location>
        <position position="136"/>
    </location>
    <ligand>
        <name>S-adenosyl-L-methionine</name>
        <dbReference type="ChEBI" id="CHEBI:59789"/>
        <label>1</label>
    </ligand>
</feature>
<keyword evidence="8 15" id="KW-0479">Metal-binding</keyword>
<evidence type="ECO:0000313" key="18">
    <source>
        <dbReference type="EMBL" id="ANJ74033.1"/>
    </source>
</evidence>
<comment type="cofactor">
    <cofactor evidence="15 17">
        <name>[4Fe-4S] cluster</name>
        <dbReference type="ChEBI" id="CHEBI:49883"/>
    </cofactor>
    <text evidence="15 17">Binds 1 [4Fe-4S] cluster. The cluster is coordinated with 3 cysteines and an exchangeable S-adenosyl-L-methionine.</text>
</comment>
<dbReference type="NCBIfam" id="TIGR00538">
    <property type="entry name" value="hemN"/>
    <property type="match status" value="1"/>
</dbReference>
<evidence type="ECO:0000256" key="17">
    <source>
        <dbReference type="PIRSR" id="PIRSR000167-2"/>
    </source>
</evidence>
<dbReference type="Proteomes" id="UP000078572">
    <property type="component" value="Chromosome 1"/>
</dbReference>
<dbReference type="GO" id="GO:0006782">
    <property type="term" value="P:protoporphyrinogen IX biosynthetic process"/>
    <property type="evidence" value="ECO:0007669"/>
    <property type="project" value="UniProtKB-UniPathway"/>
</dbReference>
<dbReference type="InterPro" id="IPR058240">
    <property type="entry name" value="rSAM_sf"/>
</dbReference>
<proteinExistence type="inferred from homology"/>
<comment type="catalytic activity">
    <reaction evidence="14 15">
        <text>coproporphyrinogen III + 2 S-adenosyl-L-methionine = protoporphyrinogen IX + 2 5'-deoxyadenosine + 2 L-methionine + 2 CO2</text>
        <dbReference type="Rhea" id="RHEA:15425"/>
        <dbReference type="ChEBI" id="CHEBI:16526"/>
        <dbReference type="ChEBI" id="CHEBI:17319"/>
        <dbReference type="ChEBI" id="CHEBI:57307"/>
        <dbReference type="ChEBI" id="CHEBI:57309"/>
        <dbReference type="ChEBI" id="CHEBI:57844"/>
        <dbReference type="ChEBI" id="CHEBI:59789"/>
        <dbReference type="EC" id="1.3.98.3"/>
    </reaction>
</comment>
<evidence type="ECO:0000256" key="13">
    <source>
        <dbReference type="ARBA" id="ARBA00024295"/>
    </source>
</evidence>
<evidence type="ECO:0000313" key="19">
    <source>
        <dbReference type="Proteomes" id="UP000078572"/>
    </source>
</evidence>
<comment type="subcellular location">
    <subcellularLocation>
        <location evidence="1 15">Cytoplasm</location>
    </subcellularLocation>
</comment>